<dbReference type="Proteomes" id="UP000203302">
    <property type="component" value="Segment"/>
</dbReference>
<dbReference type="GeneID" id="29069244"/>
<dbReference type="EMBL" id="KX397368">
    <property type="protein sequence ID" value="ANZ49204.1"/>
    <property type="molecule type" value="Genomic_DNA"/>
</dbReference>
<evidence type="ECO:0000313" key="2">
    <source>
        <dbReference type="Proteomes" id="UP000203302"/>
    </source>
</evidence>
<protein>
    <submittedName>
        <fullName evidence="1">Uncharacterized protein</fullName>
    </submittedName>
</protein>
<accession>A0A1B2IDB1</accession>
<reference evidence="2" key="1">
    <citation type="submission" date="2016-06" db="EMBL/GenBank/DDBJ databases">
        <authorList>
            <person name="Berg J.A."/>
            <person name="Grossarth S.E."/>
            <person name="Jarvis T.M."/>
            <person name="Merrill B.D."/>
            <person name="Breakwell D.P."/>
            <person name="Hope S."/>
            <person name="Grose J.H."/>
        </authorList>
    </citation>
    <scope>NUCLEOTIDE SEQUENCE [LARGE SCALE GENOMIC DNA]</scope>
</reference>
<proteinExistence type="predicted"/>
<sequence>MWLSAIHRDLPKIVDFGTSVTGDPNVEPVQIDVGLAKFDRMEEGQFVVLDAEENEYMLFHPEVDVAGIVDGVWLASWHDKSTDKWMWALAKQVGDNSFVLDTKHHVEPVPH</sequence>
<evidence type="ECO:0000313" key="1">
    <source>
        <dbReference type="EMBL" id="ANZ49204.1"/>
    </source>
</evidence>
<dbReference type="KEGG" id="vg:29069244"/>
<dbReference type="OrthoDB" id="18329at10239"/>
<gene>
    <name evidence="1" type="ORF">HUXLEY_122</name>
</gene>
<dbReference type="RefSeq" id="YP_009293090.1">
    <property type="nucleotide sequence ID" value="NC_031127.1"/>
</dbReference>
<name>A0A1B2IDB1_9CAUD</name>
<organism evidence="1 2">
    <name type="scientific">Erwinia phage vB_EamM_Huxley</name>
    <dbReference type="NCBI Taxonomy" id="1883373"/>
    <lineage>
        <taxon>Viruses</taxon>
        <taxon>Duplodnaviria</taxon>
        <taxon>Heunggongvirae</taxon>
        <taxon>Uroviricota</taxon>
        <taxon>Caudoviricetes</taxon>
        <taxon>Chimalliviridae</taxon>
        <taxon>Machinavirus</taxon>
        <taxon>Machinavirus machina</taxon>
    </lineage>
</organism>